<evidence type="ECO:0000259" key="1">
    <source>
        <dbReference type="Pfam" id="PF19141"/>
    </source>
</evidence>
<reference evidence="2" key="1">
    <citation type="journal article" date="2020" name="Nature">
        <title>Giant virus diversity and host interactions through global metagenomics.</title>
        <authorList>
            <person name="Schulz F."/>
            <person name="Roux S."/>
            <person name="Paez-Espino D."/>
            <person name="Jungbluth S."/>
            <person name="Walsh D.A."/>
            <person name="Denef V.J."/>
            <person name="McMahon K.D."/>
            <person name="Konstantinidis K.T."/>
            <person name="Eloe-Fadrosh E.A."/>
            <person name="Kyrpides N.C."/>
            <person name="Woyke T."/>
        </authorList>
    </citation>
    <scope>NUCLEOTIDE SEQUENCE</scope>
    <source>
        <strain evidence="2">GVMAG-M-3300009180-1</strain>
    </source>
</reference>
<proteinExistence type="predicted"/>
<organism evidence="2">
    <name type="scientific">viral metagenome</name>
    <dbReference type="NCBI Taxonomy" id="1070528"/>
    <lineage>
        <taxon>unclassified sequences</taxon>
        <taxon>metagenomes</taxon>
        <taxon>organismal metagenomes</taxon>
    </lineage>
</organism>
<dbReference type="EMBL" id="MN739015">
    <property type="protein sequence ID" value="QHT35229.1"/>
    <property type="molecule type" value="Genomic_DNA"/>
</dbReference>
<sequence length="163" mass="18329">MEKVPIRYLPFRLTKKDRAAQLKMLNKSRKLYKTGKYYTRAKVPSYHSKESKHIKRARRIYNVDAIVPGPELARATGCSVEALEKIVAKGEGAYFSSGSRPNQTAQSWGYARLASSITSGKSAAVDYNILEEGCKNGKALVLAKKSRKKYKYGQSHTKRVKIL</sequence>
<dbReference type="Pfam" id="PF19141">
    <property type="entry name" value="DUF5824"/>
    <property type="match status" value="1"/>
</dbReference>
<dbReference type="AlphaFoldDB" id="A0A6C0F3V0"/>
<feature type="domain" description="DUF5824" evidence="1">
    <location>
        <begin position="18"/>
        <end position="123"/>
    </location>
</feature>
<accession>A0A6C0F3V0</accession>
<dbReference type="InterPro" id="IPR043862">
    <property type="entry name" value="DUF5824"/>
</dbReference>
<name>A0A6C0F3V0_9ZZZZ</name>
<protein>
    <recommendedName>
        <fullName evidence="1">DUF5824 domain-containing protein</fullName>
    </recommendedName>
</protein>
<evidence type="ECO:0000313" key="2">
    <source>
        <dbReference type="EMBL" id="QHT35229.1"/>
    </source>
</evidence>